<sequence>MTDIQPLRCEGFAAEPSSAVAVRGNFHTWLDDNFRLDADRSSALTLAVNEALANAVEHAYFDYAMPGTFDLVASYDAANDRLLVTIADHGHWRAPLPDPMHLRGRGIPLMNALAEHAEIEKGVLGTIVSLSWSTRSNNRAAEHLHDTRRHAS</sequence>
<dbReference type="RefSeq" id="WP_199702244.1">
    <property type="nucleotide sequence ID" value="NZ_JAEMNV010000001.1"/>
</dbReference>
<keyword evidence="1" id="KW-0418">Kinase</keyword>
<dbReference type="AlphaFoldDB" id="A0A934NMQ9"/>
<comment type="caution">
    <text evidence="3">The sequence shown here is derived from an EMBL/GenBank/DDBJ whole genome shotgun (WGS) entry which is preliminary data.</text>
</comment>
<evidence type="ECO:0000313" key="3">
    <source>
        <dbReference type="EMBL" id="MBJ8338005.1"/>
    </source>
</evidence>
<name>A0A934NMQ9_9NOCA</name>
<dbReference type="GO" id="GO:0004674">
    <property type="term" value="F:protein serine/threonine kinase activity"/>
    <property type="evidence" value="ECO:0007669"/>
    <property type="project" value="UniProtKB-KW"/>
</dbReference>
<proteinExistence type="predicted"/>
<accession>A0A934NMQ9</accession>
<dbReference type="PANTHER" id="PTHR35526:SF3">
    <property type="entry name" value="ANTI-SIGMA-F FACTOR RSBW"/>
    <property type="match status" value="1"/>
</dbReference>
<dbReference type="PANTHER" id="PTHR35526">
    <property type="entry name" value="ANTI-SIGMA-F FACTOR RSBW-RELATED"/>
    <property type="match status" value="1"/>
</dbReference>
<keyword evidence="3" id="KW-0547">Nucleotide-binding</keyword>
<keyword evidence="1" id="KW-0808">Transferase</keyword>
<keyword evidence="4" id="KW-1185">Reference proteome</keyword>
<dbReference type="CDD" id="cd16936">
    <property type="entry name" value="HATPase_RsbW-like"/>
    <property type="match status" value="1"/>
</dbReference>
<evidence type="ECO:0000256" key="1">
    <source>
        <dbReference type="ARBA" id="ARBA00022527"/>
    </source>
</evidence>
<feature type="domain" description="Histidine kinase/HSP90-like ATPase" evidence="2">
    <location>
        <begin position="12"/>
        <end position="132"/>
    </location>
</feature>
<protein>
    <submittedName>
        <fullName evidence="3">ATP-binding protein</fullName>
    </submittedName>
</protein>
<dbReference type="Proteomes" id="UP000655868">
    <property type="component" value="Unassembled WGS sequence"/>
</dbReference>
<organism evidence="3 4">
    <name type="scientific">Antrihabitans stalagmiti</name>
    <dbReference type="NCBI Taxonomy" id="2799499"/>
    <lineage>
        <taxon>Bacteria</taxon>
        <taxon>Bacillati</taxon>
        <taxon>Actinomycetota</taxon>
        <taxon>Actinomycetes</taxon>
        <taxon>Mycobacteriales</taxon>
        <taxon>Nocardiaceae</taxon>
        <taxon>Antrihabitans</taxon>
    </lineage>
</organism>
<dbReference type="Pfam" id="PF13581">
    <property type="entry name" value="HATPase_c_2"/>
    <property type="match status" value="1"/>
</dbReference>
<dbReference type="InterPro" id="IPR036890">
    <property type="entry name" value="HATPase_C_sf"/>
</dbReference>
<evidence type="ECO:0000313" key="4">
    <source>
        <dbReference type="Proteomes" id="UP000655868"/>
    </source>
</evidence>
<dbReference type="SUPFAM" id="SSF55874">
    <property type="entry name" value="ATPase domain of HSP90 chaperone/DNA topoisomerase II/histidine kinase"/>
    <property type="match status" value="1"/>
</dbReference>
<dbReference type="GO" id="GO:0005524">
    <property type="term" value="F:ATP binding"/>
    <property type="evidence" value="ECO:0007669"/>
    <property type="project" value="UniProtKB-KW"/>
</dbReference>
<dbReference type="Gene3D" id="3.30.565.10">
    <property type="entry name" value="Histidine kinase-like ATPase, C-terminal domain"/>
    <property type="match status" value="1"/>
</dbReference>
<evidence type="ECO:0000259" key="2">
    <source>
        <dbReference type="Pfam" id="PF13581"/>
    </source>
</evidence>
<gene>
    <name evidence="3" type="ORF">JGU71_03810</name>
</gene>
<reference evidence="3" key="1">
    <citation type="submission" date="2020-12" db="EMBL/GenBank/DDBJ databases">
        <title>Antrihabitans popcorni sp. nov. and Antrihabitans auranticaus sp. nov., isolated from a larva cave.</title>
        <authorList>
            <person name="Lee S.D."/>
            <person name="Kim I.S."/>
        </authorList>
    </citation>
    <scope>NUCLEOTIDE SEQUENCE</scope>
    <source>
        <strain evidence="3">YC3-6</strain>
    </source>
</reference>
<dbReference type="InterPro" id="IPR003594">
    <property type="entry name" value="HATPase_dom"/>
</dbReference>
<dbReference type="InterPro" id="IPR050267">
    <property type="entry name" value="Anti-sigma-factor_SerPK"/>
</dbReference>
<keyword evidence="3" id="KW-0067">ATP-binding</keyword>
<dbReference type="EMBL" id="JAEMNV010000001">
    <property type="protein sequence ID" value="MBJ8338005.1"/>
    <property type="molecule type" value="Genomic_DNA"/>
</dbReference>
<keyword evidence="1" id="KW-0723">Serine/threonine-protein kinase</keyword>